<reference evidence="1 2" key="1">
    <citation type="submission" date="2022-03" db="EMBL/GenBank/DDBJ databases">
        <authorList>
            <person name="Koch H."/>
        </authorList>
    </citation>
    <scope>NUCLEOTIDE SEQUENCE [LARGE SCALE GENOMIC DNA]</scope>
    <source>
        <strain evidence="1 2">G1</strain>
    </source>
</reference>
<sequence length="41" mass="4679">MPTEKGGKRPAYDFGHTVTTAVDDEEIARKKRRNRKEAVYG</sequence>
<proteinExistence type="predicted"/>
<accession>A0ABM9D6S2</accession>
<keyword evidence="2" id="KW-1185">Reference proteome</keyword>
<dbReference type="Proteomes" id="UP001295463">
    <property type="component" value="Chromosome"/>
</dbReference>
<gene>
    <name evidence="1" type="ORF">GEAMG1_1077</name>
</gene>
<dbReference type="EMBL" id="OW150024">
    <property type="protein sequence ID" value="CAH2030891.1"/>
    <property type="molecule type" value="Genomic_DNA"/>
</dbReference>
<organism evidence="1 2">
    <name type="scientific">Trichlorobacter ammonificans</name>
    <dbReference type="NCBI Taxonomy" id="2916410"/>
    <lineage>
        <taxon>Bacteria</taxon>
        <taxon>Pseudomonadati</taxon>
        <taxon>Thermodesulfobacteriota</taxon>
        <taxon>Desulfuromonadia</taxon>
        <taxon>Geobacterales</taxon>
        <taxon>Geobacteraceae</taxon>
        <taxon>Trichlorobacter</taxon>
    </lineage>
</organism>
<protein>
    <submittedName>
        <fullName evidence="1">Uncharacterized protein</fullName>
    </submittedName>
</protein>
<evidence type="ECO:0000313" key="1">
    <source>
        <dbReference type="EMBL" id="CAH2030891.1"/>
    </source>
</evidence>
<name>A0ABM9D6S2_9BACT</name>
<evidence type="ECO:0000313" key="2">
    <source>
        <dbReference type="Proteomes" id="UP001295463"/>
    </source>
</evidence>